<dbReference type="PANTHER" id="PTHR11461:SF211">
    <property type="entry name" value="GH10112P-RELATED"/>
    <property type="match status" value="1"/>
</dbReference>
<name>A0A6M5Z0E1_9BACT</name>
<dbReference type="InterPro" id="IPR000215">
    <property type="entry name" value="Serpin_fam"/>
</dbReference>
<keyword evidence="5" id="KW-1185">Reference proteome</keyword>
<keyword evidence="2" id="KW-0732">Signal</keyword>
<dbReference type="InterPro" id="IPR042178">
    <property type="entry name" value="Serpin_sf_1"/>
</dbReference>
<reference evidence="5" key="1">
    <citation type="submission" date="2020-05" db="EMBL/GenBank/DDBJ databases">
        <title>Frigoriglobus tundricola gen. nov., sp. nov., a psychrotolerant cellulolytic planctomycete of the family Gemmataceae with two divergent copies of 16S rRNA gene.</title>
        <authorList>
            <person name="Kulichevskaya I.S."/>
            <person name="Ivanova A.A."/>
            <person name="Naumoff D.G."/>
            <person name="Beletsky A.V."/>
            <person name="Rijpstra W.I.C."/>
            <person name="Sinninghe Damste J.S."/>
            <person name="Mardanov A.V."/>
            <person name="Ravin N.V."/>
            <person name="Dedysh S.N."/>
        </authorList>
    </citation>
    <scope>NUCLEOTIDE SEQUENCE [LARGE SCALE GENOMIC DNA]</scope>
    <source>
        <strain evidence="5">PL17</strain>
    </source>
</reference>
<dbReference type="Proteomes" id="UP000503447">
    <property type="component" value="Chromosome"/>
</dbReference>
<evidence type="ECO:0000313" key="4">
    <source>
        <dbReference type="EMBL" id="QJW99206.1"/>
    </source>
</evidence>
<dbReference type="CDD" id="cd19590">
    <property type="entry name" value="serpin_thermopin-like"/>
    <property type="match status" value="1"/>
</dbReference>
<feature type="chain" id="PRO_5027080408" description="Serpin domain-containing protein" evidence="2">
    <location>
        <begin position="18"/>
        <end position="424"/>
    </location>
</feature>
<sequence length="424" mass="45822">MLTLRLRLALMTGLVLAPVACLLPPGSHSPVLPPASEDVEAGREAADGIGAFAAELYGRLADKEGNLVISPYSIDTALAMAAAGALGTTREEMEKVLHLPAGDNLGPAYRTLTASVSRAAPAARSKTELSVANALWVQKGRPLKKDYLALVREDFRAGLFEADFTDPGAACRRINGWAEKETRDRIKDLVPATALNRNTRLVLVNAVYFKAKWAAAFKPENTKPDDFTLTSSKSIRTPFMHQRGEYVLQEEADLQVLRLPHDGEATAMYVLLPRKATGLVALEEKLTPEALARWTASRVKVPMSEVNVWLPKFKFTVPTELTGMLQKMGLTEALTGGANFGGMTDRPEGVFINRVIHKAFVEVDEVGTEAAAATAVVGLAIAAPSPAPARLVKEFRADHPFLFVIKHEATGAVLFIGRVLDPTH</sequence>
<dbReference type="GO" id="GO:0004867">
    <property type="term" value="F:serine-type endopeptidase inhibitor activity"/>
    <property type="evidence" value="ECO:0007669"/>
    <property type="project" value="InterPro"/>
</dbReference>
<evidence type="ECO:0000256" key="2">
    <source>
        <dbReference type="SAM" id="SignalP"/>
    </source>
</evidence>
<dbReference type="InterPro" id="IPR023796">
    <property type="entry name" value="Serpin_dom"/>
</dbReference>
<dbReference type="PROSITE" id="PS00284">
    <property type="entry name" value="SERPIN"/>
    <property type="match status" value="1"/>
</dbReference>
<feature type="signal peptide" evidence="2">
    <location>
        <begin position="1"/>
        <end position="17"/>
    </location>
</feature>
<dbReference type="AlphaFoldDB" id="A0A6M5Z0E1"/>
<evidence type="ECO:0000259" key="3">
    <source>
        <dbReference type="SMART" id="SM00093"/>
    </source>
</evidence>
<dbReference type="SMART" id="SM00093">
    <property type="entry name" value="SERPIN"/>
    <property type="match status" value="1"/>
</dbReference>
<organism evidence="4 5">
    <name type="scientific">Frigoriglobus tundricola</name>
    <dbReference type="NCBI Taxonomy" id="2774151"/>
    <lineage>
        <taxon>Bacteria</taxon>
        <taxon>Pseudomonadati</taxon>
        <taxon>Planctomycetota</taxon>
        <taxon>Planctomycetia</taxon>
        <taxon>Gemmatales</taxon>
        <taxon>Gemmataceae</taxon>
        <taxon>Frigoriglobus</taxon>
    </lineage>
</organism>
<evidence type="ECO:0000256" key="1">
    <source>
        <dbReference type="RuleBase" id="RU000411"/>
    </source>
</evidence>
<proteinExistence type="inferred from homology"/>
<gene>
    <name evidence="4" type="ORF">FTUN_6806</name>
</gene>
<evidence type="ECO:0000313" key="5">
    <source>
        <dbReference type="Proteomes" id="UP000503447"/>
    </source>
</evidence>
<dbReference type="Gene3D" id="2.30.39.10">
    <property type="entry name" value="Alpha-1-antitrypsin, domain 1"/>
    <property type="match status" value="1"/>
</dbReference>
<dbReference type="GO" id="GO:0005615">
    <property type="term" value="C:extracellular space"/>
    <property type="evidence" value="ECO:0007669"/>
    <property type="project" value="InterPro"/>
</dbReference>
<dbReference type="Gene3D" id="3.30.497.10">
    <property type="entry name" value="Antithrombin, subunit I, domain 2"/>
    <property type="match status" value="1"/>
</dbReference>
<feature type="domain" description="Serpin" evidence="3">
    <location>
        <begin position="54"/>
        <end position="422"/>
    </location>
</feature>
<protein>
    <recommendedName>
        <fullName evidence="3">Serpin domain-containing protein</fullName>
    </recommendedName>
</protein>
<dbReference type="EMBL" id="CP053452">
    <property type="protein sequence ID" value="QJW99206.1"/>
    <property type="molecule type" value="Genomic_DNA"/>
</dbReference>
<dbReference type="PANTHER" id="PTHR11461">
    <property type="entry name" value="SERINE PROTEASE INHIBITOR, SERPIN"/>
    <property type="match status" value="1"/>
</dbReference>
<accession>A0A6M5Z0E1</accession>
<dbReference type="SUPFAM" id="SSF56574">
    <property type="entry name" value="Serpins"/>
    <property type="match status" value="1"/>
</dbReference>
<dbReference type="InterPro" id="IPR042185">
    <property type="entry name" value="Serpin_sf_2"/>
</dbReference>
<dbReference type="KEGG" id="ftj:FTUN_6806"/>
<dbReference type="Pfam" id="PF00079">
    <property type="entry name" value="Serpin"/>
    <property type="match status" value="1"/>
</dbReference>
<comment type="similarity">
    <text evidence="1">Belongs to the serpin family.</text>
</comment>
<dbReference type="InterPro" id="IPR036186">
    <property type="entry name" value="Serpin_sf"/>
</dbReference>
<dbReference type="RefSeq" id="WP_171474213.1">
    <property type="nucleotide sequence ID" value="NZ_CP053452.2"/>
</dbReference>
<dbReference type="InterPro" id="IPR023795">
    <property type="entry name" value="Serpin_CS"/>
</dbReference>